<sequence length="375" mass="43797">MAHNFTCISCRVAFSNADIQRQHYKTDWHRYNLKRKVVNLPPVTSEDFQLRVLQQREKDAALLQDTSVFCKVCRKSFGSAPAFENHLNSKKHKDSFTLWTLDDKVNTDSISEPVMQSRKEISENQEDSDDSDIEEVDSDEWDEDMDEISEDNPILKNNCLFCNHHSASMTKNLKHMSIEHSFFIPDIEYLVDIKGLLLYLGEKICKFYLCLWCNWKGREFHSMEAAQAHMKDKGHCKILHEGETLAEFESYYDYSQSYPDHEEDMDIDEEIIIPELDGGDFQLTLPSGATVGHRTLLRYYKQHFSPNQIVTTNKSKINKVLSSYRALGWTTTDKIAAEKKAKDIKYMKMIQNKYFMKLGVKSNKLQKHFRPQVNF</sequence>
<dbReference type="InterPro" id="IPR040025">
    <property type="entry name" value="Znf622/Rei1/Reh1"/>
</dbReference>
<keyword evidence="2" id="KW-0963">Cytoplasm</keyword>
<dbReference type="PANTHER" id="PTHR13182">
    <property type="entry name" value="ZINC FINGER PROTEIN 622"/>
    <property type="match status" value="1"/>
</dbReference>
<feature type="domain" description="C2H2-type" evidence="10">
    <location>
        <begin position="70"/>
        <end position="92"/>
    </location>
</feature>
<proteinExistence type="inferred from homology"/>
<keyword evidence="12" id="KW-1185">Reference proteome</keyword>
<evidence type="ECO:0000313" key="11">
    <source>
        <dbReference type="EMBL" id="KAK9512505.1"/>
    </source>
</evidence>
<dbReference type="Pfam" id="PF12756">
    <property type="entry name" value="zf-C2H2_2"/>
    <property type="match status" value="1"/>
</dbReference>
<dbReference type="Proteomes" id="UP001461498">
    <property type="component" value="Unassembled WGS sequence"/>
</dbReference>
<evidence type="ECO:0000256" key="4">
    <source>
        <dbReference type="ARBA" id="ARBA00022723"/>
    </source>
</evidence>
<protein>
    <recommendedName>
        <fullName evidence="10">C2H2-type domain-containing protein</fullName>
    </recommendedName>
</protein>
<keyword evidence="3" id="KW-0690">Ribosome biogenesis</keyword>
<dbReference type="InterPro" id="IPR013087">
    <property type="entry name" value="Znf_C2H2_type"/>
</dbReference>
<dbReference type="GO" id="GO:0042273">
    <property type="term" value="P:ribosomal large subunit biogenesis"/>
    <property type="evidence" value="ECO:0007669"/>
    <property type="project" value="TreeGrafter"/>
</dbReference>
<dbReference type="InterPro" id="IPR036236">
    <property type="entry name" value="Znf_C2H2_sf"/>
</dbReference>
<dbReference type="InterPro" id="IPR041661">
    <property type="entry name" value="ZN622/Rei1/Reh1_Znf-C2H2"/>
</dbReference>
<keyword evidence="4" id="KW-0479">Metal-binding</keyword>
<feature type="compositionally biased region" description="Acidic residues" evidence="9">
    <location>
        <begin position="123"/>
        <end position="145"/>
    </location>
</feature>
<keyword evidence="7" id="KW-0862">Zinc</keyword>
<dbReference type="SMART" id="SM00451">
    <property type="entry name" value="ZnF_U1"/>
    <property type="match status" value="2"/>
</dbReference>
<dbReference type="InterPro" id="IPR022755">
    <property type="entry name" value="Znf_C2H2_jaz"/>
</dbReference>
<keyword evidence="5" id="KW-0677">Repeat</keyword>
<comment type="similarity">
    <text evidence="8">Belongs to the REI1 family.</text>
</comment>
<evidence type="ECO:0000256" key="2">
    <source>
        <dbReference type="ARBA" id="ARBA00022490"/>
    </source>
</evidence>
<evidence type="ECO:0000256" key="1">
    <source>
        <dbReference type="ARBA" id="ARBA00004496"/>
    </source>
</evidence>
<name>A0AAW1DTJ0_9HEMI</name>
<dbReference type="GO" id="GO:0003676">
    <property type="term" value="F:nucleic acid binding"/>
    <property type="evidence" value="ECO:0007669"/>
    <property type="project" value="InterPro"/>
</dbReference>
<evidence type="ECO:0000256" key="9">
    <source>
        <dbReference type="SAM" id="MobiDB-lite"/>
    </source>
</evidence>
<dbReference type="PANTHER" id="PTHR13182:SF8">
    <property type="entry name" value="CYTOPLASMIC 60S SUBUNIT BIOGENESIS FACTOR ZNF622"/>
    <property type="match status" value="1"/>
</dbReference>
<dbReference type="Gene3D" id="3.30.160.60">
    <property type="entry name" value="Classic Zinc Finger"/>
    <property type="match status" value="1"/>
</dbReference>
<evidence type="ECO:0000256" key="8">
    <source>
        <dbReference type="ARBA" id="ARBA00034126"/>
    </source>
</evidence>
<dbReference type="GO" id="GO:0030687">
    <property type="term" value="C:preribosome, large subunit precursor"/>
    <property type="evidence" value="ECO:0007669"/>
    <property type="project" value="TreeGrafter"/>
</dbReference>
<evidence type="ECO:0000256" key="5">
    <source>
        <dbReference type="ARBA" id="ARBA00022737"/>
    </source>
</evidence>
<evidence type="ECO:0000256" key="3">
    <source>
        <dbReference type="ARBA" id="ARBA00022517"/>
    </source>
</evidence>
<dbReference type="GO" id="GO:0008270">
    <property type="term" value="F:zinc ion binding"/>
    <property type="evidence" value="ECO:0007669"/>
    <property type="project" value="UniProtKB-KW"/>
</dbReference>
<dbReference type="PROSITE" id="PS00028">
    <property type="entry name" value="ZINC_FINGER_C2H2_1"/>
    <property type="match status" value="2"/>
</dbReference>
<evidence type="ECO:0000313" key="12">
    <source>
        <dbReference type="Proteomes" id="UP001461498"/>
    </source>
</evidence>
<feature type="domain" description="C2H2-type" evidence="10">
    <location>
        <begin position="7"/>
        <end position="29"/>
    </location>
</feature>
<dbReference type="EMBL" id="JAPXFL010000001">
    <property type="protein sequence ID" value="KAK9512505.1"/>
    <property type="molecule type" value="Genomic_DNA"/>
</dbReference>
<evidence type="ECO:0000256" key="6">
    <source>
        <dbReference type="ARBA" id="ARBA00022771"/>
    </source>
</evidence>
<accession>A0AAW1DTJ0</accession>
<keyword evidence="6" id="KW-0863">Zinc-finger</keyword>
<evidence type="ECO:0000259" key="10">
    <source>
        <dbReference type="PROSITE" id="PS00028"/>
    </source>
</evidence>
<dbReference type="SMART" id="SM00355">
    <property type="entry name" value="ZnF_C2H2"/>
    <property type="match status" value="4"/>
</dbReference>
<comment type="subcellular location">
    <subcellularLocation>
        <location evidence="1">Cytoplasm</location>
    </subcellularLocation>
</comment>
<dbReference type="InterPro" id="IPR003604">
    <property type="entry name" value="Matrin/U1-like-C_Znf_C2H2"/>
</dbReference>
<organism evidence="11 12">
    <name type="scientific">Rhynocoris fuscipes</name>
    <dbReference type="NCBI Taxonomy" id="488301"/>
    <lineage>
        <taxon>Eukaryota</taxon>
        <taxon>Metazoa</taxon>
        <taxon>Ecdysozoa</taxon>
        <taxon>Arthropoda</taxon>
        <taxon>Hexapoda</taxon>
        <taxon>Insecta</taxon>
        <taxon>Pterygota</taxon>
        <taxon>Neoptera</taxon>
        <taxon>Paraneoptera</taxon>
        <taxon>Hemiptera</taxon>
        <taxon>Heteroptera</taxon>
        <taxon>Panheteroptera</taxon>
        <taxon>Cimicomorpha</taxon>
        <taxon>Reduviidae</taxon>
        <taxon>Harpactorinae</taxon>
        <taxon>Harpactorini</taxon>
        <taxon>Rhynocoris</taxon>
    </lineage>
</organism>
<dbReference type="AlphaFoldDB" id="A0AAW1DTJ0"/>
<dbReference type="Pfam" id="PF12171">
    <property type="entry name" value="zf-C2H2_jaz"/>
    <property type="match status" value="1"/>
</dbReference>
<reference evidence="11 12" key="1">
    <citation type="submission" date="2022-12" db="EMBL/GenBank/DDBJ databases">
        <title>Chromosome-level genome assembly of true bugs.</title>
        <authorList>
            <person name="Ma L."/>
            <person name="Li H."/>
        </authorList>
    </citation>
    <scope>NUCLEOTIDE SEQUENCE [LARGE SCALE GENOMIC DNA]</scope>
    <source>
        <strain evidence="11">Lab_2022b</strain>
    </source>
</reference>
<dbReference type="SUPFAM" id="SSF57667">
    <property type="entry name" value="beta-beta-alpha zinc fingers"/>
    <property type="match status" value="2"/>
</dbReference>
<feature type="region of interest" description="Disordered" evidence="9">
    <location>
        <begin position="112"/>
        <end position="145"/>
    </location>
</feature>
<dbReference type="GO" id="GO:0005737">
    <property type="term" value="C:cytoplasm"/>
    <property type="evidence" value="ECO:0007669"/>
    <property type="project" value="UniProtKB-SubCell"/>
</dbReference>
<gene>
    <name evidence="11" type="ORF">O3M35_000913</name>
</gene>
<evidence type="ECO:0000256" key="7">
    <source>
        <dbReference type="ARBA" id="ARBA00022833"/>
    </source>
</evidence>
<comment type="caution">
    <text evidence="11">The sequence shown here is derived from an EMBL/GenBank/DDBJ whole genome shotgun (WGS) entry which is preliminary data.</text>
</comment>